<evidence type="ECO:0000259" key="3">
    <source>
        <dbReference type="PROSITE" id="PS51159"/>
    </source>
</evidence>
<feature type="transmembrane region" description="Helical" evidence="2">
    <location>
        <begin position="1150"/>
        <end position="1183"/>
    </location>
</feature>
<dbReference type="OrthoDB" id="1881at2759"/>
<dbReference type="GO" id="GO:2001069">
    <property type="term" value="F:glycogen binding"/>
    <property type="evidence" value="ECO:0007669"/>
    <property type="project" value="TreeGrafter"/>
</dbReference>
<dbReference type="InterPro" id="IPR038175">
    <property type="entry name" value="CBM21_dom_sf"/>
</dbReference>
<feature type="compositionally biased region" description="Basic and acidic residues" evidence="1">
    <location>
        <begin position="348"/>
        <end position="363"/>
    </location>
</feature>
<dbReference type="GO" id="GO:0008157">
    <property type="term" value="F:protein phosphatase 1 binding"/>
    <property type="evidence" value="ECO:0007669"/>
    <property type="project" value="TreeGrafter"/>
</dbReference>
<dbReference type="GeneID" id="107104094"/>
<keyword evidence="2" id="KW-0812">Transmembrane</keyword>
<reference evidence="4" key="2">
    <citation type="submission" date="2025-09" db="UniProtKB">
        <authorList>
            <consortium name="Ensembl"/>
        </authorList>
    </citation>
    <scope>IDENTIFICATION</scope>
</reference>
<feature type="region of interest" description="Disordered" evidence="1">
    <location>
        <begin position="1016"/>
        <end position="1043"/>
    </location>
</feature>
<dbReference type="RefSeq" id="XP_015259498.1">
    <property type="nucleotide sequence ID" value="XM_015404012.1"/>
</dbReference>
<dbReference type="STRING" id="28743.ENSCVAP00000030545"/>
<feature type="region of interest" description="Disordered" evidence="1">
    <location>
        <begin position="20"/>
        <end position="61"/>
    </location>
</feature>
<sequence length="1196" mass="132187">MEFAGQLRASEACNYLAVPGLSPLDPDEDEGDLIVGFRPRSSPIPSRRCSTSDEDSDPEPPFCGSRRVSFADAKGLSLVQVKEFNTSDVPKLPGYDFVDGEGKDSVEYHLSPLTFSLPLSPKEVFAKVLNQKVELETVELLPGTTILKGVIRVLNISYNKSVYIRTSLDRWATHFDLLAEYVSGSSDGVTDSFSFKLTLVPPFGDQGVRVDFCLRYETPVGTFWSNNNNANYVLSCQRRMKEGIEKLQRENANKKSCLKAVSQSASTVENISSKKASSQEKMSTDESAGAPEVGTLNIPEGQSATSNAEEQTLLMENKQNSSRRRKRQAARMARLRSYYAQREGGEDDAGKDNKPKETPKQETLEEIPGDNVVSLQPLNEGKNKPENDQFVYEDLGVSSIPQYNDAASNQQVKSDSDVLARAESASGISTKSLPSAGESAAAEPQHFIECFTTNQDGDGSLGRTNGSGTASSEILINKTDGVTFGMVVAPLYSQAFEKVSAEKTVSSGNFTLPSKTREICGVLPVNTGSSMGEVQGNVTDSQGSNDLVIKLISPTSEDQEAVNKILKHTENVENPTEMEKQPDQNAIYSSLNLQSGFEDKVPPWSLYPQTEADEEILANKATKPGKYKSPEQSPPVVSVNEDETPAEDEPKVGLKPQIILEHNDEGGVQHKNYESTEVKNKSYKTYKSSIEDKLLQNLDELNCNQTDGRGFMESVEDLCEPEKMLLKSQNTCLEIQEKKNMENKDISGSENDESNPDDMHVMYEAAQSILNEVRSSNHYHAETSGRLHDQDVQEKKCEMEPSFSNQDENLLIDEGKNWETMVEEEEVSVLSNEEEGEQIDSKTEANKTNGKEIKEGSAVALERKVKQGYVIMADRVESTEEDKMDGQEAAELQDEAEFDSVGTEKVNVEDKEEKMEIEMKEDILTQWNKENGGQKISDFKQIIVVTADSEIAKQDREDKVWAFKLKSDFTGNKDEDGASALVSRAANKDISEGKYGCVQMDTSPSHEAGLQDLTDQSNGMFHSSHRGTYDPVEEADSASAESDSDEELQLYVHCLRAAGASAQAHKAKARGAGFTAHKKTSVGKVKVPPTLMPSISEALDEEQQQRFLPETHKDIKIAAEATSNPQQGMNQNQWRWKEVFSCSNVSKSLLYASLMVVFSVVAYHYDFLACFLLYLISVIWLCCQGEKPPIKNKQKD</sequence>
<name>A0A3Q2GNV1_CYPVA</name>
<feature type="compositionally biased region" description="Acidic residues" evidence="1">
    <location>
        <begin position="1031"/>
        <end position="1043"/>
    </location>
</feature>
<feature type="region of interest" description="Disordered" evidence="1">
    <location>
        <begin position="268"/>
        <end position="385"/>
    </location>
</feature>
<dbReference type="InterPro" id="IPR050782">
    <property type="entry name" value="PP1_regulatory_subunit_3"/>
</dbReference>
<feature type="region of interest" description="Disordered" evidence="1">
    <location>
        <begin position="621"/>
        <end position="650"/>
    </location>
</feature>
<keyword evidence="5" id="KW-1185">Reference proteome</keyword>
<evidence type="ECO:0000256" key="1">
    <source>
        <dbReference type="SAM" id="MobiDB-lite"/>
    </source>
</evidence>
<dbReference type="Pfam" id="PF03370">
    <property type="entry name" value="CBM_21"/>
    <property type="match status" value="1"/>
</dbReference>
<proteinExistence type="predicted"/>
<dbReference type="GO" id="GO:0005979">
    <property type="term" value="P:regulation of glycogen biosynthetic process"/>
    <property type="evidence" value="ECO:0007669"/>
    <property type="project" value="TreeGrafter"/>
</dbReference>
<dbReference type="GO" id="GO:0000164">
    <property type="term" value="C:protein phosphatase type 1 complex"/>
    <property type="evidence" value="ECO:0007669"/>
    <property type="project" value="TreeGrafter"/>
</dbReference>
<dbReference type="Ensembl" id="ENSCVAT00000024560.1">
    <property type="protein sequence ID" value="ENSCVAP00000030545.1"/>
    <property type="gene ID" value="ENSCVAG00000019135.1"/>
</dbReference>
<keyword evidence="2" id="KW-0472">Membrane</keyword>
<feature type="domain" description="CBM21" evidence="3">
    <location>
        <begin position="127"/>
        <end position="235"/>
    </location>
</feature>
<dbReference type="PANTHER" id="PTHR12307:SF2">
    <property type="entry name" value="PROTEIN PHOSPHATASE 1 REGULATORY SUBUNIT 3A"/>
    <property type="match status" value="1"/>
</dbReference>
<dbReference type="CDD" id="cd22255">
    <property type="entry name" value="PBD_PPP1R3A"/>
    <property type="match status" value="1"/>
</dbReference>
<dbReference type="PANTHER" id="PTHR12307">
    <property type="entry name" value="PROTEIN PHOSPHATASE 1 REGULATORY SUBUNIT"/>
    <property type="match status" value="1"/>
</dbReference>
<dbReference type="Gene3D" id="2.60.40.2440">
    <property type="entry name" value="Carbohydrate binding type-21 domain"/>
    <property type="match status" value="1"/>
</dbReference>
<dbReference type="KEGG" id="cvg:107104094"/>
<dbReference type="AlphaFoldDB" id="A0A3Q2GNV1"/>
<feature type="compositionally biased region" description="Polar residues" evidence="1">
    <location>
        <begin position="300"/>
        <end position="310"/>
    </location>
</feature>
<dbReference type="CTD" id="100001260"/>
<dbReference type="Proteomes" id="UP000265020">
    <property type="component" value="Unassembled WGS sequence"/>
</dbReference>
<protein>
    <submittedName>
        <fullName evidence="4">Protein phosphatase 1 regulatory subunit 3A-like</fullName>
    </submittedName>
</protein>
<dbReference type="GeneTree" id="ENSGT00940000157682"/>
<dbReference type="PROSITE" id="PS51159">
    <property type="entry name" value="CBM21"/>
    <property type="match status" value="1"/>
</dbReference>
<reference evidence="4" key="1">
    <citation type="submission" date="2025-08" db="UniProtKB">
        <authorList>
            <consortium name="Ensembl"/>
        </authorList>
    </citation>
    <scope>IDENTIFICATION</scope>
</reference>
<feature type="compositionally biased region" description="Polar residues" evidence="1">
    <location>
        <begin position="268"/>
        <end position="281"/>
    </location>
</feature>
<feature type="compositionally biased region" description="Low complexity" evidence="1">
    <location>
        <begin position="38"/>
        <end position="49"/>
    </location>
</feature>
<evidence type="ECO:0000256" key="2">
    <source>
        <dbReference type="SAM" id="Phobius"/>
    </source>
</evidence>
<keyword evidence="2" id="KW-1133">Transmembrane helix</keyword>
<accession>A0A3Q2GNV1</accession>
<organism evidence="4 5">
    <name type="scientific">Cyprinodon variegatus</name>
    <name type="common">Sheepshead minnow</name>
    <dbReference type="NCBI Taxonomy" id="28743"/>
    <lineage>
        <taxon>Eukaryota</taxon>
        <taxon>Metazoa</taxon>
        <taxon>Chordata</taxon>
        <taxon>Craniata</taxon>
        <taxon>Vertebrata</taxon>
        <taxon>Euteleostomi</taxon>
        <taxon>Actinopterygii</taxon>
        <taxon>Neopterygii</taxon>
        <taxon>Teleostei</taxon>
        <taxon>Neoteleostei</taxon>
        <taxon>Acanthomorphata</taxon>
        <taxon>Ovalentaria</taxon>
        <taxon>Atherinomorphae</taxon>
        <taxon>Cyprinodontiformes</taxon>
        <taxon>Cyprinodontidae</taxon>
        <taxon>Cyprinodon</taxon>
    </lineage>
</organism>
<evidence type="ECO:0000313" key="4">
    <source>
        <dbReference type="Ensembl" id="ENSCVAP00000030545.1"/>
    </source>
</evidence>
<evidence type="ECO:0000313" key="5">
    <source>
        <dbReference type="Proteomes" id="UP000265020"/>
    </source>
</evidence>
<dbReference type="OMA" id="EGSKMTH"/>
<dbReference type="InterPro" id="IPR005036">
    <property type="entry name" value="CBM21_dom"/>
</dbReference>